<dbReference type="PIRSF" id="PIRSF033725">
    <property type="entry name" value="UCP033725"/>
    <property type="match status" value="1"/>
</dbReference>
<comment type="caution">
    <text evidence="1">The sequence shown here is derived from an EMBL/GenBank/DDBJ whole genome shotgun (WGS) entry which is preliminary data.</text>
</comment>
<gene>
    <name evidence="1" type="ORF">CWR48_16355</name>
</gene>
<dbReference type="EMBL" id="PIOC01000025">
    <property type="protein sequence ID" value="RDW16455.1"/>
    <property type="molecule type" value="Genomic_DNA"/>
</dbReference>
<dbReference type="InterPro" id="IPR017020">
    <property type="entry name" value="UCP033725"/>
</dbReference>
<protein>
    <submittedName>
        <fullName evidence="1">Uncharacterized protein</fullName>
    </submittedName>
</protein>
<organism evidence="1 2">
    <name type="scientific">Oceanobacillus arenosus</name>
    <dbReference type="NCBI Taxonomy" id="1229153"/>
    <lineage>
        <taxon>Bacteria</taxon>
        <taxon>Bacillati</taxon>
        <taxon>Bacillota</taxon>
        <taxon>Bacilli</taxon>
        <taxon>Bacillales</taxon>
        <taxon>Bacillaceae</taxon>
        <taxon>Oceanobacillus</taxon>
    </lineage>
</organism>
<name>A0A3D8PMT2_9BACI</name>
<reference evidence="2" key="1">
    <citation type="submission" date="2017-11" db="EMBL/GenBank/DDBJ databases">
        <authorList>
            <person name="Zhu W."/>
        </authorList>
    </citation>
    <scope>NUCLEOTIDE SEQUENCE [LARGE SCALE GENOMIC DNA]</scope>
    <source>
        <strain evidence="2">CAU 1183</strain>
    </source>
</reference>
<evidence type="ECO:0000313" key="1">
    <source>
        <dbReference type="EMBL" id="RDW16455.1"/>
    </source>
</evidence>
<dbReference type="AlphaFoldDB" id="A0A3D8PMT2"/>
<sequence>MIKKGHYGIYNGTEYILTRAMDGNLYIGTRDLSKVRDGFIDKHGTGAYKKRIKLEELTDYYTIEPIAEYKGHQFDISPRERNGKVSLGTGNNSLAKKYDFKMIDKYYYEKWVPKEEVTIIEKRRDIKL</sequence>
<proteinExistence type="predicted"/>
<dbReference type="OrthoDB" id="2218409at2"/>
<dbReference type="Proteomes" id="UP000257143">
    <property type="component" value="Unassembled WGS sequence"/>
</dbReference>
<accession>A0A3D8PMT2</accession>
<keyword evidence="2" id="KW-1185">Reference proteome</keyword>
<dbReference type="RefSeq" id="WP_115774409.1">
    <property type="nucleotide sequence ID" value="NZ_PIOC01000025.1"/>
</dbReference>
<evidence type="ECO:0000313" key="2">
    <source>
        <dbReference type="Proteomes" id="UP000257143"/>
    </source>
</evidence>